<name>A0A0H5RQD0_9MYCO</name>
<evidence type="ECO:0000256" key="5">
    <source>
        <dbReference type="ARBA" id="ARBA00022729"/>
    </source>
</evidence>
<keyword evidence="5 8" id="KW-0732">Signal</keyword>
<dbReference type="GO" id="GO:0052689">
    <property type="term" value="F:carboxylic ester hydrolase activity"/>
    <property type="evidence" value="ECO:0007669"/>
    <property type="project" value="UniProtKB-KW"/>
</dbReference>
<reference evidence="10" key="1">
    <citation type="submission" date="2015-07" db="EMBL/GenBank/DDBJ databases">
        <authorList>
            <person name="Urmite Genomes"/>
        </authorList>
    </citation>
    <scope>NUCLEOTIDE SEQUENCE [LARGE SCALE GENOMIC DNA]</scope>
    <source>
        <strain evidence="10">type strain: ATCC 49404</strain>
    </source>
</reference>
<keyword evidence="4 8" id="KW-0964">Secreted</keyword>
<dbReference type="PANTHER" id="PTHR33630:SF9">
    <property type="entry name" value="CUTINASE 4"/>
    <property type="match status" value="1"/>
</dbReference>
<accession>A0A0H5RQD0</accession>
<keyword evidence="3 8" id="KW-0719">Serine esterase</keyword>
<evidence type="ECO:0000256" key="1">
    <source>
        <dbReference type="ARBA" id="ARBA00004613"/>
    </source>
</evidence>
<evidence type="ECO:0000313" key="9">
    <source>
        <dbReference type="EMBL" id="CRZ16026.1"/>
    </source>
</evidence>
<evidence type="ECO:0000313" key="10">
    <source>
        <dbReference type="Proteomes" id="UP000199147"/>
    </source>
</evidence>
<organism evidence="9 10">
    <name type="scientific">Mycolicibacterium neworleansense</name>
    <dbReference type="NCBI Taxonomy" id="146018"/>
    <lineage>
        <taxon>Bacteria</taxon>
        <taxon>Bacillati</taxon>
        <taxon>Actinomycetota</taxon>
        <taxon>Actinomycetes</taxon>
        <taxon>Mycobacteriales</taxon>
        <taxon>Mycobacteriaceae</taxon>
        <taxon>Mycolicibacterium</taxon>
    </lineage>
</organism>
<protein>
    <recommendedName>
        <fullName evidence="8">Cutinase</fullName>
        <ecNumber evidence="8">3.1.1.-</ecNumber>
    </recommendedName>
</protein>
<dbReference type="InterPro" id="IPR043580">
    <property type="entry name" value="CUTINASE_1"/>
</dbReference>
<sequence precursor="true">MAIDLVRRCTVFVAAALTAAAAVVAPVVVPTNPGTGLGAALPTAKAADCPDIEVVFARGTNDTPGLGRIGNAFVSSLRNKVGGRSVGAYAVNYPASFDFLAAAGGANDASGHIQWMVDNCPNTRLVLGGYSQGAAVIDVIAAVPFPAVGFTAPLPPNVPEHVAAVAVFGNPSAKLGLPLTSSPVYGSRAIDLCNPGDPICGDGDSVPAHRAYEGPANDAANFVAGLL</sequence>
<feature type="signal peptide" evidence="8">
    <location>
        <begin position="1"/>
        <end position="24"/>
    </location>
</feature>
<evidence type="ECO:0000256" key="7">
    <source>
        <dbReference type="ARBA" id="ARBA00023157"/>
    </source>
</evidence>
<evidence type="ECO:0000256" key="3">
    <source>
        <dbReference type="ARBA" id="ARBA00022487"/>
    </source>
</evidence>
<keyword evidence="10" id="KW-1185">Reference proteome</keyword>
<dbReference type="Pfam" id="PF01083">
    <property type="entry name" value="Cutinase"/>
    <property type="match status" value="1"/>
</dbReference>
<dbReference type="Gene3D" id="3.40.50.1820">
    <property type="entry name" value="alpha/beta hydrolase"/>
    <property type="match status" value="1"/>
</dbReference>
<dbReference type="PANTHER" id="PTHR33630">
    <property type="entry name" value="CUTINASE RV1984C-RELATED-RELATED"/>
    <property type="match status" value="1"/>
</dbReference>
<evidence type="ECO:0000256" key="4">
    <source>
        <dbReference type="ARBA" id="ARBA00022525"/>
    </source>
</evidence>
<gene>
    <name evidence="9" type="ORF">BN2156_02890</name>
</gene>
<proteinExistence type="inferred from homology"/>
<dbReference type="SUPFAM" id="SSF53474">
    <property type="entry name" value="alpha/beta-Hydrolases"/>
    <property type="match status" value="1"/>
</dbReference>
<dbReference type="AlphaFoldDB" id="A0A0H5RQD0"/>
<feature type="chain" id="PRO_5039743537" description="Cutinase" evidence="8">
    <location>
        <begin position="25"/>
        <end position="227"/>
    </location>
</feature>
<dbReference type="PROSITE" id="PS00155">
    <property type="entry name" value="CUTINASE_1"/>
    <property type="match status" value="1"/>
</dbReference>
<dbReference type="GO" id="GO:0005576">
    <property type="term" value="C:extracellular region"/>
    <property type="evidence" value="ECO:0007669"/>
    <property type="project" value="UniProtKB-SubCell"/>
</dbReference>
<dbReference type="Proteomes" id="UP000199147">
    <property type="component" value="Unassembled WGS sequence"/>
</dbReference>
<dbReference type="InterPro" id="IPR000675">
    <property type="entry name" value="Cutinase/axe"/>
</dbReference>
<dbReference type="InterPro" id="IPR029058">
    <property type="entry name" value="AB_hydrolase_fold"/>
</dbReference>
<dbReference type="RefSeq" id="WP_090514902.1">
    <property type="nucleotide sequence ID" value="NZ_CWKH01000001.1"/>
</dbReference>
<dbReference type="OrthoDB" id="3690529at2"/>
<comment type="similarity">
    <text evidence="2 8">Belongs to the cutinase family.</text>
</comment>
<dbReference type="SMART" id="SM01110">
    <property type="entry name" value="Cutinase"/>
    <property type="match status" value="1"/>
</dbReference>
<dbReference type="EMBL" id="CWKH01000001">
    <property type="protein sequence ID" value="CRZ16026.1"/>
    <property type="molecule type" value="Genomic_DNA"/>
</dbReference>
<evidence type="ECO:0000256" key="2">
    <source>
        <dbReference type="ARBA" id="ARBA00007534"/>
    </source>
</evidence>
<evidence type="ECO:0000256" key="8">
    <source>
        <dbReference type="RuleBase" id="RU361263"/>
    </source>
</evidence>
<comment type="function">
    <text evidence="8">Catalyzes the hydrolysis of complex carboxylic polyesters found in the cell wall of plants. Degrades cutin, a macromolecule that forms the structure of the plant cuticle.</text>
</comment>
<keyword evidence="7" id="KW-1015">Disulfide bond</keyword>
<dbReference type="EC" id="3.1.1.-" evidence="8"/>
<dbReference type="STRING" id="146018.BN2156_02890"/>
<comment type="subcellular location">
    <subcellularLocation>
        <location evidence="1 8">Secreted</location>
    </subcellularLocation>
</comment>
<evidence type="ECO:0000256" key="6">
    <source>
        <dbReference type="ARBA" id="ARBA00022801"/>
    </source>
</evidence>
<keyword evidence="6 8" id="KW-0378">Hydrolase</keyword>